<evidence type="ECO:0000313" key="2">
    <source>
        <dbReference type="EMBL" id="TEU23383.1"/>
    </source>
</evidence>
<name>A0A4Y7X953_9GAMM</name>
<sequence length="108" mass="13074">MHELLYNLGLISLTATAFYIIFWFDRRNTPRDFHLVRNHLQRITHPHLTIKGHGDYYIDYIDGDRQVLEYFKYMSLYRKNLEEMKKTSSIKILDHGLISNKAWEKWGL</sequence>
<keyword evidence="1" id="KW-1133">Transmembrane helix</keyword>
<dbReference type="EMBL" id="SNTY01000085">
    <property type="protein sequence ID" value="TEU23383.1"/>
    <property type="molecule type" value="Genomic_DNA"/>
</dbReference>
<dbReference type="RefSeq" id="WP_134245828.1">
    <property type="nucleotide sequence ID" value="NZ_SNTY01000085.1"/>
</dbReference>
<protein>
    <submittedName>
        <fullName evidence="2">Uncharacterized protein</fullName>
    </submittedName>
</protein>
<dbReference type="Proteomes" id="UP000297834">
    <property type="component" value="Unassembled WGS sequence"/>
</dbReference>
<dbReference type="AlphaFoldDB" id="A0A4Y7X953"/>
<organism evidence="2 3">
    <name type="scientific">Alkanindiges illinoisensis</name>
    <dbReference type="NCBI Taxonomy" id="197183"/>
    <lineage>
        <taxon>Bacteria</taxon>
        <taxon>Pseudomonadati</taxon>
        <taxon>Pseudomonadota</taxon>
        <taxon>Gammaproteobacteria</taxon>
        <taxon>Moraxellales</taxon>
        <taxon>Moraxellaceae</taxon>
        <taxon>Alkanindiges</taxon>
    </lineage>
</organism>
<dbReference type="OrthoDB" id="9890766at2"/>
<reference evidence="2 3" key="1">
    <citation type="submission" date="2019-03" db="EMBL/GenBank/DDBJ databases">
        <title>Alkanindiges illinoisensis: a potential pathogenic isolated from ascites of a gastric cancer patient with abdominal metastasis.</title>
        <authorList>
            <person name="Hu X."/>
            <person name="Yang B."/>
            <person name="Yan X."/>
            <person name="Lin L."/>
            <person name="Zhao H."/>
            <person name="Zhou F."/>
            <person name="Su B."/>
            <person name="Chen J."/>
            <person name="Rui Y."/>
            <person name="Wang Q."/>
            <person name="Zheng L."/>
        </authorList>
    </citation>
    <scope>NUCLEOTIDE SEQUENCE [LARGE SCALE GENOMIC DNA]</scope>
    <source>
        <strain evidence="2 3">NFYY 23406</strain>
    </source>
</reference>
<keyword evidence="1" id="KW-0472">Membrane</keyword>
<gene>
    <name evidence="2" type="ORF">E2B99_13795</name>
</gene>
<evidence type="ECO:0000313" key="3">
    <source>
        <dbReference type="Proteomes" id="UP000297834"/>
    </source>
</evidence>
<accession>A0A4Y7X953</accession>
<feature type="transmembrane region" description="Helical" evidence="1">
    <location>
        <begin position="6"/>
        <end position="24"/>
    </location>
</feature>
<comment type="caution">
    <text evidence="2">The sequence shown here is derived from an EMBL/GenBank/DDBJ whole genome shotgun (WGS) entry which is preliminary data.</text>
</comment>
<keyword evidence="1" id="KW-0812">Transmembrane</keyword>
<evidence type="ECO:0000256" key="1">
    <source>
        <dbReference type="SAM" id="Phobius"/>
    </source>
</evidence>
<keyword evidence="3" id="KW-1185">Reference proteome</keyword>
<proteinExistence type="predicted"/>